<feature type="compositionally biased region" description="Polar residues" evidence="1">
    <location>
        <begin position="62"/>
        <end position="76"/>
    </location>
</feature>
<feature type="compositionally biased region" description="Polar residues" evidence="1">
    <location>
        <begin position="540"/>
        <end position="558"/>
    </location>
</feature>
<proteinExistence type="predicted"/>
<feature type="compositionally biased region" description="Polar residues" evidence="1">
    <location>
        <begin position="7"/>
        <end position="25"/>
    </location>
</feature>
<name>A0ABR2W4E1_9FUNG</name>
<feature type="compositionally biased region" description="Basic and acidic residues" evidence="1">
    <location>
        <begin position="77"/>
        <end position="92"/>
    </location>
</feature>
<feature type="region of interest" description="Disordered" evidence="1">
    <location>
        <begin position="539"/>
        <end position="577"/>
    </location>
</feature>
<feature type="compositionally biased region" description="Low complexity" evidence="1">
    <location>
        <begin position="93"/>
        <end position="105"/>
    </location>
</feature>
<evidence type="ECO:0000313" key="2">
    <source>
        <dbReference type="EMBL" id="KAK9719747.1"/>
    </source>
</evidence>
<feature type="region of interest" description="Disordered" evidence="1">
    <location>
        <begin position="1"/>
        <end position="34"/>
    </location>
</feature>
<feature type="compositionally biased region" description="Polar residues" evidence="1">
    <location>
        <begin position="154"/>
        <end position="172"/>
    </location>
</feature>
<dbReference type="Pfam" id="PF08618">
    <property type="entry name" value="Opi1"/>
    <property type="match status" value="3"/>
</dbReference>
<organism evidence="2 3">
    <name type="scientific">Basidiobolus ranarum</name>
    <dbReference type="NCBI Taxonomy" id="34480"/>
    <lineage>
        <taxon>Eukaryota</taxon>
        <taxon>Fungi</taxon>
        <taxon>Fungi incertae sedis</taxon>
        <taxon>Zoopagomycota</taxon>
        <taxon>Entomophthoromycotina</taxon>
        <taxon>Basidiobolomycetes</taxon>
        <taxon>Basidiobolales</taxon>
        <taxon>Basidiobolaceae</taxon>
        <taxon>Basidiobolus</taxon>
    </lineage>
</organism>
<dbReference type="InterPro" id="IPR013927">
    <property type="entry name" value="TF_Opi1_Ccg-8"/>
</dbReference>
<feature type="region of interest" description="Disordered" evidence="1">
    <location>
        <begin position="153"/>
        <end position="179"/>
    </location>
</feature>
<feature type="region of interest" description="Disordered" evidence="1">
    <location>
        <begin position="54"/>
        <end position="118"/>
    </location>
</feature>
<dbReference type="EMBL" id="JASJQH010007037">
    <property type="protein sequence ID" value="KAK9719747.1"/>
    <property type="molecule type" value="Genomic_DNA"/>
</dbReference>
<keyword evidence="3" id="KW-1185">Reference proteome</keyword>
<dbReference type="PANTHER" id="PTHR38406:SF1">
    <property type="entry name" value="TRANSCRIPTIONAL REPRESSOR OPI1"/>
    <property type="match status" value="1"/>
</dbReference>
<gene>
    <name evidence="2" type="primary">OPI1_1</name>
    <name evidence="2" type="ORF">K7432_004601</name>
</gene>
<dbReference type="PANTHER" id="PTHR38406">
    <property type="entry name" value="TRANSCRIPTIONAL REPRESSOR OPI1"/>
    <property type="match status" value="1"/>
</dbReference>
<dbReference type="Proteomes" id="UP001479436">
    <property type="component" value="Unassembled WGS sequence"/>
</dbReference>
<feature type="compositionally biased region" description="Low complexity" evidence="1">
    <location>
        <begin position="321"/>
        <end position="333"/>
    </location>
</feature>
<evidence type="ECO:0000256" key="1">
    <source>
        <dbReference type="SAM" id="MobiDB-lite"/>
    </source>
</evidence>
<accession>A0ABR2W4E1</accession>
<evidence type="ECO:0000313" key="3">
    <source>
        <dbReference type="Proteomes" id="UP001479436"/>
    </source>
</evidence>
<feature type="region of interest" description="Disordered" evidence="1">
    <location>
        <begin position="470"/>
        <end position="496"/>
    </location>
</feature>
<feature type="compositionally biased region" description="Low complexity" evidence="1">
    <location>
        <begin position="471"/>
        <end position="493"/>
    </location>
</feature>
<feature type="compositionally biased region" description="Basic and acidic residues" evidence="1">
    <location>
        <begin position="289"/>
        <end position="306"/>
    </location>
</feature>
<comment type="caution">
    <text evidence="2">The sequence shown here is derived from an EMBL/GenBank/DDBJ whole genome shotgun (WGS) entry which is preliminary data.</text>
</comment>
<protein>
    <submittedName>
        <fullName evidence="2">Transcriptional regulator opi1</fullName>
    </submittedName>
</protein>
<feature type="region of interest" description="Disordered" evidence="1">
    <location>
        <begin position="280"/>
        <end position="342"/>
    </location>
</feature>
<sequence length="577" mass="63750">MMGIPETGQSCDSNGYSKSKRNGFNGSKPEVLPESTDLLNNQYNYLLDSSTFNHGHRKDSQNDLSAETSLNTSNNGHHIETTQRSNGGRDLDSPSSPRNARNSSSTLQVKIRPSPMSITELCNNEEIDSKEVDEKDLAVQIAAQALDDMRTMGATYSDSSNTHSVASPTTSEGEYASMSEVTSNNEHFISRVSNIPLVNTALRFYEQTKANSRVVKYGVETVESSVKSICQPMINKIEPHLGHLEEFACRQLDTLEKRYPTWMGQGYPNAKIGDELESFHSDGVSSSRQESKFNSDTRRRVRRREEVDEEENKDPSHKQRNSSSNDSNATNNSALQPVATAVQPRSRWEQYLVEASTAAGAGAAVFSEESMKALKYCLQWLQFASHNIDAQIGLLREFLLQLSQPASNSTAIAVASPSTLSSIKREVIETLRKVVDVVGRYAGACLPGEARNRVRDFILNLPGRWATINMHSSTPSPASSPLLTPTSPSVHPSQSMSESARRILTLATESLLMLQSVAGIFKDSVERAESWVDRLRSMGMSPTVTNGEDQRFLPSSDQSHPDQMAVDENEQDRMDVE</sequence>
<reference evidence="2 3" key="1">
    <citation type="submission" date="2023-04" db="EMBL/GenBank/DDBJ databases">
        <title>Genome of Basidiobolus ranarum AG-B5.</title>
        <authorList>
            <person name="Stajich J.E."/>
            <person name="Carter-House D."/>
            <person name="Gryganskyi A."/>
        </authorList>
    </citation>
    <scope>NUCLEOTIDE SEQUENCE [LARGE SCALE GENOMIC DNA]</scope>
    <source>
        <strain evidence="2 3">AG-B5</strain>
    </source>
</reference>